<protein>
    <submittedName>
        <fullName evidence="4">IMP dehydrogenase</fullName>
    </submittedName>
</protein>
<evidence type="ECO:0000256" key="2">
    <source>
        <dbReference type="PROSITE-ProRule" id="PRU00703"/>
    </source>
</evidence>
<dbReference type="SUPFAM" id="SSF54631">
    <property type="entry name" value="CBS-domain pair"/>
    <property type="match status" value="1"/>
</dbReference>
<dbReference type="Pfam" id="PF00571">
    <property type="entry name" value="CBS"/>
    <property type="match status" value="2"/>
</dbReference>
<name>A0A8G2L6Z6_PICTO</name>
<keyword evidence="1 2" id="KW-0129">CBS domain</keyword>
<dbReference type="Gene3D" id="3.10.580.10">
    <property type="entry name" value="CBS-domain"/>
    <property type="match status" value="1"/>
</dbReference>
<evidence type="ECO:0000256" key="1">
    <source>
        <dbReference type="ARBA" id="ARBA00023122"/>
    </source>
</evidence>
<dbReference type="Proteomes" id="UP000192315">
    <property type="component" value="Unassembled WGS sequence"/>
</dbReference>
<evidence type="ECO:0000313" key="5">
    <source>
        <dbReference type="Proteomes" id="UP000192315"/>
    </source>
</evidence>
<dbReference type="RefSeq" id="WP_084272501.1">
    <property type="nucleotide sequence ID" value="NZ_FWYE01000001.1"/>
</dbReference>
<gene>
    <name evidence="4" type="ORF">SAMN02745355_0455</name>
</gene>
<accession>A0A8G2L6Z6</accession>
<dbReference type="InterPro" id="IPR000644">
    <property type="entry name" value="CBS_dom"/>
</dbReference>
<organism evidence="4 5">
    <name type="scientific">Picrophilus torridus (strain ATCC 700027 / DSM 9790 / JCM 10055 / NBRC 100828 / KAW 2/3)</name>
    <dbReference type="NCBI Taxonomy" id="1122961"/>
    <lineage>
        <taxon>Archaea</taxon>
        <taxon>Methanobacteriati</taxon>
        <taxon>Thermoplasmatota</taxon>
        <taxon>Thermoplasmata</taxon>
        <taxon>Thermoplasmatales</taxon>
        <taxon>Picrophilaceae</taxon>
        <taxon>Picrophilus</taxon>
    </lineage>
</organism>
<dbReference type="PANTHER" id="PTHR43080">
    <property type="entry name" value="CBS DOMAIN-CONTAINING PROTEIN CBSX3, MITOCHONDRIAL"/>
    <property type="match status" value="1"/>
</dbReference>
<feature type="domain" description="CBS" evidence="3">
    <location>
        <begin position="9"/>
        <end position="66"/>
    </location>
</feature>
<dbReference type="AlphaFoldDB" id="A0A8G2L6Z6"/>
<feature type="domain" description="CBS" evidence="3">
    <location>
        <begin position="74"/>
        <end position="130"/>
    </location>
</feature>
<evidence type="ECO:0000259" key="3">
    <source>
        <dbReference type="PROSITE" id="PS51371"/>
    </source>
</evidence>
<dbReference type="PROSITE" id="PS51371">
    <property type="entry name" value="CBS"/>
    <property type="match status" value="2"/>
</dbReference>
<sequence>MVLYAEDIMHRDNRVYDPDTDCLTASKIMSDERHGYIIIGKNGKPEGIITEWDLINKVLARNINPEGIKLKEIMSTNLISVSSKTPMDKIADIMAINGIRRLLVIENGKFLGVITSRDILRFFHDYVKDVVDIASKFGIR</sequence>
<proteinExistence type="predicted"/>
<comment type="caution">
    <text evidence="4">The sequence shown here is derived from an EMBL/GenBank/DDBJ whole genome shotgun (WGS) entry which is preliminary data.</text>
</comment>
<evidence type="ECO:0000313" key="4">
    <source>
        <dbReference type="EMBL" id="SMD30567.1"/>
    </source>
</evidence>
<dbReference type="SMART" id="SM00116">
    <property type="entry name" value="CBS"/>
    <property type="match status" value="2"/>
</dbReference>
<dbReference type="InterPro" id="IPR051257">
    <property type="entry name" value="Diverse_CBS-Domain"/>
</dbReference>
<dbReference type="InterPro" id="IPR046342">
    <property type="entry name" value="CBS_dom_sf"/>
</dbReference>
<dbReference type="EMBL" id="FWYE01000001">
    <property type="protein sequence ID" value="SMD30567.1"/>
    <property type="molecule type" value="Genomic_DNA"/>
</dbReference>
<dbReference type="PANTHER" id="PTHR43080:SF2">
    <property type="entry name" value="CBS DOMAIN-CONTAINING PROTEIN"/>
    <property type="match status" value="1"/>
</dbReference>
<reference evidence="4 5" key="1">
    <citation type="submission" date="2017-04" db="EMBL/GenBank/DDBJ databases">
        <authorList>
            <person name="Varghese N."/>
            <person name="Submissions S."/>
        </authorList>
    </citation>
    <scope>NUCLEOTIDE SEQUENCE [LARGE SCALE GENOMIC DNA]</scope>
    <source>
        <strain evidence="4 5">DSM 9789</strain>
    </source>
</reference>
<keyword evidence="5" id="KW-1185">Reference proteome</keyword>